<dbReference type="EMBL" id="AFRT01002248">
    <property type="protein sequence ID" value="ELU38142.1"/>
    <property type="molecule type" value="Genomic_DNA"/>
</dbReference>
<sequence length="62" mass="6549">MVGWRWPTVHLLSNGVHHTQVIPNLLLANYLGLFPAFCSCDLESVAAGCISGISIAAPSTTP</sequence>
<comment type="caution">
    <text evidence="1">The sequence shown here is derived from an EMBL/GenBank/DDBJ whole genome shotgun (WGS) entry which is preliminary data.</text>
</comment>
<protein>
    <submittedName>
        <fullName evidence="1">Uncharacterized protein</fullName>
    </submittedName>
</protein>
<gene>
    <name evidence="1" type="ORF">AG1IA_07807</name>
</gene>
<dbReference type="HOGENOM" id="CLU_2905731_0_0_1"/>
<evidence type="ECO:0000313" key="1">
    <source>
        <dbReference type="EMBL" id="ELU38142.1"/>
    </source>
</evidence>
<proteinExistence type="predicted"/>
<name>L8WMX8_THACA</name>
<accession>L8WMX8</accession>
<reference evidence="1 2" key="1">
    <citation type="journal article" date="2013" name="Nat. Commun.">
        <title>The evolution and pathogenic mechanisms of the rice sheath blight pathogen.</title>
        <authorList>
            <person name="Zheng A."/>
            <person name="Lin R."/>
            <person name="Xu L."/>
            <person name="Qin P."/>
            <person name="Tang C."/>
            <person name="Ai P."/>
            <person name="Zhang D."/>
            <person name="Liu Y."/>
            <person name="Sun Z."/>
            <person name="Feng H."/>
            <person name="Wang Y."/>
            <person name="Chen Y."/>
            <person name="Liang X."/>
            <person name="Fu R."/>
            <person name="Li Q."/>
            <person name="Zhang J."/>
            <person name="Yu X."/>
            <person name="Xie Z."/>
            <person name="Ding L."/>
            <person name="Guan P."/>
            <person name="Tang J."/>
            <person name="Liang Y."/>
            <person name="Wang S."/>
            <person name="Deng Q."/>
            <person name="Li S."/>
            <person name="Zhu J."/>
            <person name="Wang L."/>
            <person name="Liu H."/>
            <person name="Li P."/>
        </authorList>
    </citation>
    <scope>NUCLEOTIDE SEQUENCE [LARGE SCALE GENOMIC DNA]</scope>
    <source>
        <strain evidence="2">AG-1 IA</strain>
    </source>
</reference>
<keyword evidence="2" id="KW-1185">Reference proteome</keyword>
<evidence type="ECO:0000313" key="2">
    <source>
        <dbReference type="Proteomes" id="UP000011668"/>
    </source>
</evidence>
<dbReference type="Proteomes" id="UP000011668">
    <property type="component" value="Unassembled WGS sequence"/>
</dbReference>
<organism evidence="1 2">
    <name type="scientific">Thanatephorus cucumeris (strain AG1-IA)</name>
    <name type="common">Rice sheath blight fungus</name>
    <name type="synonym">Rhizoctonia solani</name>
    <dbReference type="NCBI Taxonomy" id="983506"/>
    <lineage>
        <taxon>Eukaryota</taxon>
        <taxon>Fungi</taxon>
        <taxon>Dikarya</taxon>
        <taxon>Basidiomycota</taxon>
        <taxon>Agaricomycotina</taxon>
        <taxon>Agaricomycetes</taxon>
        <taxon>Cantharellales</taxon>
        <taxon>Ceratobasidiaceae</taxon>
        <taxon>Rhizoctonia</taxon>
        <taxon>Rhizoctonia solani AG-1</taxon>
    </lineage>
</organism>
<dbReference type="AlphaFoldDB" id="L8WMX8"/>